<dbReference type="EMBL" id="JACFYF010000021">
    <property type="protein sequence ID" value="MBA5764429.1"/>
    <property type="molecule type" value="Genomic_DNA"/>
</dbReference>
<dbReference type="SUPFAM" id="SSF46626">
    <property type="entry name" value="Cytochrome c"/>
    <property type="match status" value="1"/>
</dbReference>
<feature type="chain" id="PRO_5030829133" evidence="5">
    <location>
        <begin position="23"/>
        <end position="116"/>
    </location>
</feature>
<feature type="signal peptide" evidence="5">
    <location>
        <begin position="1"/>
        <end position="22"/>
    </location>
</feature>
<accession>A0A7W2FUC6</accession>
<proteinExistence type="predicted"/>
<evidence type="ECO:0000256" key="2">
    <source>
        <dbReference type="ARBA" id="ARBA00022723"/>
    </source>
</evidence>
<sequence length="116" mass="12834">MQKIATVLIATSLIVLPSLVLAKPLEANTLENGKQNYQRLCLSCHGELGHGDGIAGQALSEQPSNIYQGLNSWFESEAELIDTVLNGNEEMPAWGNLLNEQQVKEIFTYIEYVNKD</sequence>
<dbReference type="PROSITE" id="PS51007">
    <property type="entry name" value="CYTC"/>
    <property type="match status" value="1"/>
</dbReference>
<dbReference type="Pfam" id="PF13442">
    <property type="entry name" value="Cytochrome_CBB3"/>
    <property type="match status" value="1"/>
</dbReference>
<dbReference type="InterPro" id="IPR009056">
    <property type="entry name" value="Cyt_c-like_dom"/>
</dbReference>
<feature type="domain" description="Cytochrome c" evidence="6">
    <location>
        <begin position="28"/>
        <end position="114"/>
    </location>
</feature>
<dbReference type="InterPro" id="IPR036909">
    <property type="entry name" value="Cyt_c-like_dom_sf"/>
</dbReference>
<keyword evidence="3 4" id="KW-0408">Iron</keyword>
<dbReference type="GO" id="GO:0046872">
    <property type="term" value="F:metal ion binding"/>
    <property type="evidence" value="ECO:0007669"/>
    <property type="project" value="UniProtKB-KW"/>
</dbReference>
<dbReference type="AlphaFoldDB" id="A0A7W2FUC6"/>
<evidence type="ECO:0000256" key="4">
    <source>
        <dbReference type="PROSITE-ProRule" id="PRU00433"/>
    </source>
</evidence>
<evidence type="ECO:0000313" key="7">
    <source>
        <dbReference type="EMBL" id="MBA5764429.1"/>
    </source>
</evidence>
<reference evidence="7 8" key="1">
    <citation type="submission" date="2020-07" db="EMBL/GenBank/DDBJ databases">
        <title>Vibrio marinisediminis sp. nov., isolated from marine sediment.</title>
        <authorList>
            <person name="Ji X."/>
        </authorList>
    </citation>
    <scope>NUCLEOTIDE SEQUENCE [LARGE SCALE GENOMIC DNA]</scope>
    <source>
        <strain evidence="7 8">404</strain>
    </source>
</reference>
<keyword evidence="5" id="KW-0732">Signal</keyword>
<comment type="caution">
    <text evidence="7">The sequence shown here is derived from an EMBL/GenBank/DDBJ whole genome shotgun (WGS) entry which is preliminary data.</text>
</comment>
<name>A0A7W2FUC6_9VIBR</name>
<dbReference type="GO" id="GO:0009055">
    <property type="term" value="F:electron transfer activity"/>
    <property type="evidence" value="ECO:0007669"/>
    <property type="project" value="InterPro"/>
</dbReference>
<evidence type="ECO:0000259" key="6">
    <source>
        <dbReference type="PROSITE" id="PS51007"/>
    </source>
</evidence>
<protein>
    <submittedName>
        <fullName evidence="7">Cytochrome c</fullName>
    </submittedName>
</protein>
<keyword evidence="1 4" id="KW-0349">Heme</keyword>
<dbReference type="Proteomes" id="UP000571701">
    <property type="component" value="Unassembled WGS sequence"/>
</dbReference>
<organism evidence="7 8">
    <name type="scientific">Vibrio marinisediminis</name>
    <dbReference type="NCBI Taxonomy" id="2758441"/>
    <lineage>
        <taxon>Bacteria</taxon>
        <taxon>Pseudomonadati</taxon>
        <taxon>Pseudomonadota</taxon>
        <taxon>Gammaproteobacteria</taxon>
        <taxon>Vibrionales</taxon>
        <taxon>Vibrionaceae</taxon>
        <taxon>Vibrio</taxon>
    </lineage>
</organism>
<dbReference type="RefSeq" id="WP_182110480.1">
    <property type="nucleotide sequence ID" value="NZ_JACFYF010000021.1"/>
</dbReference>
<evidence type="ECO:0000256" key="3">
    <source>
        <dbReference type="ARBA" id="ARBA00023004"/>
    </source>
</evidence>
<gene>
    <name evidence="7" type="ORF">H2O73_18900</name>
</gene>
<evidence type="ECO:0000256" key="5">
    <source>
        <dbReference type="SAM" id="SignalP"/>
    </source>
</evidence>
<keyword evidence="2 4" id="KW-0479">Metal-binding</keyword>
<dbReference type="GO" id="GO:0020037">
    <property type="term" value="F:heme binding"/>
    <property type="evidence" value="ECO:0007669"/>
    <property type="project" value="InterPro"/>
</dbReference>
<keyword evidence="8" id="KW-1185">Reference proteome</keyword>
<evidence type="ECO:0000313" key="8">
    <source>
        <dbReference type="Proteomes" id="UP000571701"/>
    </source>
</evidence>
<evidence type="ECO:0000256" key="1">
    <source>
        <dbReference type="ARBA" id="ARBA00022617"/>
    </source>
</evidence>
<dbReference type="Gene3D" id="1.10.760.10">
    <property type="entry name" value="Cytochrome c-like domain"/>
    <property type="match status" value="1"/>
</dbReference>